<dbReference type="Gene3D" id="3.60.20.10">
    <property type="entry name" value="Glutamine Phosphoribosylpyrophosphate, subunit 1, domain 1"/>
    <property type="match status" value="1"/>
</dbReference>
<keyword evidence="8" id="KW-1185">Reference proteome</keyword>
<evidence type="ECO:0000256" key="3">
    <source>
        <dbReference type="ARBA" id="ARBA00022801"/>
    </source>
</evidence>
<accession>A0A1G6VX46</accession>
<evidence type="ECO:0000313" key="8">
    <source>
        <dbReference type="Proteomes" id="UP000198781"/>
    </source>
</evidence>
<dbReference type="Gene3D" id="1.10.1400.10">
    <property type="match status" value="1"/>
</dbReference>
<dbReference type="RefSeq" id="WP_092744194.1">
    <property type="nucleotide sequence ID" value="NZ_FMZC01000007.1"/>
</dbReference>
<dbReference type="EMBL" id="FMZC01000007">
    <property type="protein sequence ID" value="SDD58094.1"/>
    <property type="molecule type" value="Genomic_DNA"/>
</dbReference>
<dbReference type="PANTHER" id="PTHR34218">
    <property type="entry name" value="PEPTIDASE S45 PENICILLIN AMIDASE"/>
    <property type="match status" value="1"/>
</dbReference>
<dbReference type="AlphaFoldDB" id="A0A1G6VX46"/>
<reference evidence="7 8" key="1">
    <citation type="submission" date="2016-10" db="EMBL/GenBank/DDBJ databases">
        <authorList>
            <person name="de Groot N.N."/>
        </authorList>
    </citation>
    <scope>NUCLEOTIDE SEQUENCE [LARGE SCALE GENOMIC DNA]</scope>
    <source>
        <strain evidence="7 8">DSM 16619</strain>
    </source>
</reference>
<feature type="chain" id="PRO_5011489168" evidence="6">
    <location>
        <begin position="22"/>
        <end position="826"/>
    </location>
</feature>
<sequence length="826" mass="88294">MRERLWRGSLPLSVLALSVLAACGGGNSDGGGSGGVDNGRYSAEIRRTAMGVPHIKASSWGNAGFGYGYAQAQDNLCTMADSFLTYRGERSRYFGGDAQLVYDSTIDRPRNLDSDFFHRHVISADVVDAMVAAQPDNLKKMVDGFAAGYNRYVREAQSGGTAHAACRTAAWVQPITARDIWRRMVAANLAGGYSNFVAPLANATLPNAAASATAEAAPASPALSGQQVARLDPARTQPPRMQVGGTLGIGSNMYGFGSAVTGESSSVLFGNPHWYWKGPDRFYQAQLTIPGELNVSGASFLGVPVVLIGFNDNVAWSHTVSTARRFGFFQLQLADGDRTSYVRDGKAVKMTASTITVPVRGASGAVTDVTRTLYKTEYGPLVNLGGLNPALAWTQTTAFAMRDVNGDNFRTFRNWMRWNQATSLDDFIAIQKQESAIPWVNTVAVGRGNPRAWYADIGAVPNVSPDQVATCTTGFGKAMAAALPNVPFFDGSRSACDWQTDGDSAQKGTVGASRMPSLLRDDYVGNMNDSYWLANAKAPLTGFPAIFGAAGTQAQSLRTRLGHTMALERLAGTDQYAGKQATSAIVRQMVLNSRVFSAERFKDQALALVCTTPQITVTAESRAVDVTAACATLRAWDNTGNATARGSHVWDEFWTRVQVPAAQLYAVPFSADDPLNTPRDLRASAADALRQAFGAAVLSVQRSGFAVNAPRGEVLFATRGGSKIPLYGGCGDSGYFTINCSENPIEKGGYSMDGQPHGNSYMQVVSFPASGVEAHTFLTFSLSDDPASSRYGDYTKAYGAKQWLRMPFSESEITSSAGYSSVTVRE</sequence>
<dbReference type="InterPro" id="IPR043147">
    <property type="entry name" value="Penicillin_amidase_A-knob"/>
</dbReference>
<keyword evidence="3" id="KW-0378">Hydrolase</keyword>
<dbReference type="GO" id="GO:0017000">
    <property type="term" value="P:antibiotic biosynthetic process"/>
    <property type="evidence" value="ECO:0007669"/>
    <property type="project" value="InterPro"/>
</dbReference>
<organism evidence="7 8">
    <name type="scientific">Paracidovorax valerianellae</name>
    <dbReference type="NCBI Taxonomy" id="187868"/>
    <lineage>
        <taxon>Bacteria</taxon>
        <taxon>Pseudomonadati</taxon>
        <taxon>Pseudomonadota</taxon>
        <taxon>Betaproteobacteria</taxon>
        <taxon>Burkholderiales</taxon>
        <taxon>Comamonadaceae</taxon>
        <taxon>Paracidovorax</taxon>
    </lineage>
</organism>
<proteinExistence type="inferred from homology"/>
<evidence type="ECO:0000256" key="1">
    <source>
        <dbReference type="ARBA" id="ARBA00006586"/>
    </source>
</evidence>
<dbReference type="InterPro" id="IPR023343">
    <property type="entry name" value="Penicillin_amidase_dom1"/>
</dbReference>
<dbReference type="InterPro" id="IPR002692">
    <property type="entry name" value="S45"/>
</dbReference>
<name>A0A1G6VX46_9BURK</name>
<gene>
    <name evidence="7" type="ORF">SAMN05192589_107161</name>
</gene>
<evidence type="ECO:0000256" key="2">
    <source>
        <dbReference type="ARBA" id="ARBA00022729"/>
    </source>
</evidence>
<dbReference type="Proteomes" id="UP000198781">
    <property type="component" value="Unassembled WGS sequence"/>
</dbReference>
<feature type="signal peptide" evidence="6">
    <location>
        <begin position="1"/>
        <end position="21"/>
    </location>
</feature>
<dbReference type="GO" id="GO:0016811">
    <property type="term" value="F:hydrolase activity, acting on carbon-nitrogen (but not peptide) bonds, in linear amides"/>
    <property type="evidence" value="ECO:0007669"/>
    <property type="project" value="InterPro"/>
</dbReference>
<dbReference type="Pfam" id="PF01804">
    <property type="entry name" value="Penicil_amidase"/>
    <property type="match status" value="1"/>
</dbReference>
<keyword evidence="4" id="KW-0865">Zymogen</keyword>
<keyword evidence="2 6" id="KW-0732">Signal</keyword>
<protein>
    <submittedName>
        <fullName evidence="7">Acyl-homoserine-lactone acylase</fullName>
    </submittedName>
</protein>
<evidence type="ECO:0000256" key="5">
    <source>
        <dbReference type="SAM" id="MobiDB-lite"/>
    </source>
</evidence>
<dbReference type="Gene3D" id="2.30.120.10">
    <property type="match status" value="1"/>
</dbReference>
<evidence type="ECO:0000256" key="6">
    <source>
        <dbReference type="SAM" id="SignalP"/>
    </source>
</evidence>
<dbReference type="Gene3D" id="1.10.439.10">
    <property type="entry name" value="Penicillin Amidohydrolase, domain 1"/>
    <property type="match status" value="1"/>
</dbReference>
<feature type="region of interest" description="Disordered" evidence="5">
    <location>
        <begin position="221"/>
        <end position="241"/>
    </location>
</feature>
<dbReference type="OrthoDB" id="9760084at2"/>
<dbReference type="SUPFAM" id="SSF56235">
    <property type="entry name" value="N-terminal nucleophile aminohydrolases (Ntn hydrolases)"/>
    <property type="match status" value="1"/>
</dbReference>
<evidence type="ECO:0000256" key="4">
    <source>
        <dbReference type="ARBA" id="ARBA00023145"/>
    </source>
</evidence>
<dbReference type="STRING" id="187868.SAMN05192589_107161"/>
<dbReference type="PROSITE" id="PS51257">
    <property type="entry name" value="PROKAR_LIPOPROTEIN"/>
    <property type="match status" value="1"/>
</dbReference>
<evidence type="ECO:0000313" key="7">
    <source>
        <dbReference type="EMBL" id="SDD58094.1"/>
    </source>
</evidence>
<dbReference type="PANTHER" id="PTHR34218:SF3">
    <property type="entry name" value="ACYL-HOMOSERINE LACTONE ACYLASE PVDQ"/>
    <property type="match status" value="1"/>
</dbReference>
<dbReference type="InterPro" id="IPR043146">
    <property type="entry name" value="Penicillin_amidase_N_B-knob"/>
</dbReference>
<comment type="similarity">
    <text evidence="1">Belongs to the peptidase S45 family.</text>
</comment>
<dbReference type="InterPro" id="IPR029055">
    <property type="entry name" value="Ntn_hydrolases_N"/>
</dbReference>